<proteinExistence type="predicted"/>
<organism evidence="1">
    <name type="scientific">Medicago truncatula</name>
    <name type="common">Barrel medic</name>
    <name type="synonym">Medicago tribuloides</name>
    <dbReference type="NCBI Taxonomy" id="3880"/>
    <lineage>
        <taxon>Eukaryota</taxon>
        <taxon>Viridiplantae</taxon>
        <taxon>Streptophyta</taxon>
        <taxon>Embryophyta</taxon>
        <taxon>Tracheophyta</taxon>
        <taxon>Spermatophyta</taxon>
        <taxon>Magnoliopsida</taxon>
        <taxon>eudicotyledons</taxon>
        <taxon>Gunneridae</taxon>
        <taxon>Pentapetalae</taxon>
        <taxon>rosids</taxon>
        <taxon>fabids</taxon>
        <taxon>Fabales</taxon>
        <taxon>Fabaceae</taxon>
        <taxon>Papilionoideae</taxon>
        <taxon>50 kb inversion clade</taxon>
        <taxon>NPAAA clade</taxon>
        <taxon>Hologalegina</taxon>
        <taxon>IRL clade</taxon>
        <taxon>Trifolieae</taxon>
        <taxon>Medicago</taxon>
    </lineage>
</organism>
<dbReference type="EMBL" id="AC153123">
    <property type="protein sequence ID" value="ABO83640.1"/>
    <property type="molecule type" value="Genomic_DNA"/>
</dbReference>
<evidence type="ECO:0000313" key="1">
    <source>
        <dbReference type="EMBL" id="ABO83640.1"/>
    </source>
</evidence>
<accession>A4Q376</accession>
<protein>
    <submittedName>
        <fullName evidence="1">Uncharacterized protein</fullName>
    </submittedName>
</protein>
<name>A4Q376_MEDTR</name>
<dbReference type="AlphaFoldDB" id="A4Q376"/>
<reference evidence="1" key="1">
    <citation type="submission" date="2006-03" db="EMBL/GenBank/DDBJ databases">
        <authorList>
            <person name="Lin S."/>
            <person name="Dixon R."/>
            <person name="May G."/>
            <person name="Sumner L."/>
            <person name="Gonzales B."/>
            <person name="Cook D."/>
            <person name="Kim D."/>
            <person name="Young N."/>
            <person name="Cannon S."/>
            <person name="Roe B.A."/>
        </authorList>
    </citation>
    <scope>NUCLEOTIDE SEQUENCE</scope>
</reference>
<sequence length="63" mass="7327">MDLLLDQLACNIHDSYVVKENVSEDHRIFMPVFIYSPISIFHLVSITCHSLIDLLTYQLLFSN</sequence>
<gene>
    <name evidence="1" type="ORF">MtrDRAFT_AC153123g47v2</name>
</gene>
<reference evidence="1" key="2">
    <citation type="submission" date="2007-04" db="EMBL/GenBank/DDBJ databases">
        <authorList>
            <consortium name="The International Medicago Genome Annotation Group"/>
        </authorList>
    </citation>
    <scope>NUCLEOTIDE SEQUENCE</scope>
</reference>